<keyword evidence="2" id="KW-1185">Reference proteome</keyword>
<dbReference type="EMBL" id="FWFO01000001">
    <property type="protein sequence ID" value="SLN11217.1"/>
    <property type="molecule type" value="Genomic_DNA"/>
</dbReference>
<accession>A0A1Y5R8G3</accession>
<reference evidence="1 2" key="1">
    <citation type="submission" date="2017-03" db="EMBL/GenBank/DDBJ databases">
        <authorList>
            <person name="Afonso C.L."/>
            <person name="Miller P.J."/>
            <person name="Scott M.A."/>
            <person name="Spackman E."/>
            <person name="Goraichik I."/>
            <person name="Dimitrov K.M."/>
            <person name="Suarez D.L."/>
            <person name="Swayne D.E."/>
        </authorList>
    </citation>
    <scope>NUCLEOTIDE SEQUENCE [LARGE SCALE GENOMIC DNA]</scope>
    <source>
        <strain evidence="1 2">CECT 7639</strain>
    </source>
</reference>
<organism evidence="1 2">
    <name type="scientific">Falsiruegeria litorea R37</name>
    <dbReference type="NCBI Taxonomy" id="1200284"/>
    <lineage>
        <taxon>Bacteria</taxon>
        <taxon>Pseudomonadati</taxon>
        <taxon>Pseudomonadota</taxon>
        <taxon>Alphaproteobacteria</taxon>
        <taxon>Rhodobacterales</taxon>
        <taxon>Roseobacteraceae</taxon>
        <taxon>Falsiruegeria</taxon>
    </lineage>
</organism>
<evidence type="ECO:0000313" key="1">
    <source>
        <dbReference type="EMBL" id="SLN11217.1"/>
    </source>
</evidence>
<gene>
    <name evidence="1" type="ORF">TRL7639_00067</name>
</gene>
<dbReference type="AlphaFoldDB" id="A0A1Y5R8G3"/>
<proteinExistence type="predicted"/>
<evidence type="ECO:0000313" key="2">
    <source>
        <dbReference type="Proteomes" id="UP000193077"/>
    </source>
</evidence>
<sequence length="54" mass="6020">MQSERDEQELGEEPCYGIVGANLLGRLKFFYLANSNFALRKDPGDWIGKGPQGC</sequence>
<dbReference type="Proteomes" id="UP000193077">
    <property type="component" value="Unassembled WGS sequence"/>
</dbReference>
<name>A0A1Y5R8G3_9RHOB</name>
<protein>
    <submittedName>
        <fullName evidence="1">Uncharacterized protein</fullName>
    </submittedName>
</protein>